<proteinExistence type="predicted"/>
<dbReference type="GO" id="GO:0005634">
    <property type="term" value="C:nucleus"/>
    <property type="evidence" value="ECO:0007669"/>
    <property type="project" value="UniProtKB-SubCell"/>
</dbReference>
<feature type="region of interest" description="Disordered" evidence="5">
    <location>
        <begin position="138"/>
        <end position="192"/>
    </location>
</feature>
<evidence type="ECO:0000313" key="7">
    <source>
        <dbReference type="Proteomes" id="UP001055439"/>
    </source>
</evidence>
<evidence type="ECO:0000256" key="3">
    <source>
        <dbReference type="ARBA" id="ARBA00022490"/>
    </source>
</evidence>
<dbReference type="InterPro" id="IPR044159">
    <property type="entry name" value="IQM"/>
</dbReference>
<dbReference type="GO" id="GO:0005737">
    <property type="term" value="C:cytoplasm"/>
    <property type="evidence" value="ECO:0007669"/>
    <property type="project" value="UniProtKB-SubCell"/>
</dbReference>
<feature type="compositionally biased region" description="Low complexity" evidence="5">
    <location>
        <begin position="155"/>
        <end position="171"/>
    </location>
</feature>
<keyword evidence="7" id="KW-1185">Reference proteome</keyword>
<accession>A0A9E7E8Q6</accession>
<evidence type="ECO:0000256" key="5">
    <source>
        <dbReference type="SAM" id="MobiDB-lite"/>
    </source>
</evidence>
<organism evidence="6 7">
    <name type="scientific">Musa troglodytarum</name>
    <name type="common">fe'i banana</name>
    <dbReference type="NCBI Taxonomy" id="320322"/>
    <lineage>
        <taxon>Eukaryota</taxon>
        <taxon>Viridiplantae</taxon>
        <taxon>Streptophyta</taxon>
        <taxon>Embryophyta</taxon>
        <taxon>Tracheophyta</taxon>
        <taxon>Spermatophyta</taxon>
        <taxon>Magnoliopsida</taxon>
        <taxon>Liliopsida</taxon>
        <taxon>Zingiberales</taxon>
        <taxon>Musaceae</taxon>
        <taxon>Musa</taxon>
    </lineage>
</organism>
<feature type="compositionally biased region" description="Basic residues" evidence="5">
    <location>
        <begin position="322"/>
        <end position="331"/>
    </location>
</feature>
<feature type="region of interest" description="Disordered" evidence="5">
    <location>
        <begin position="308"/>
        <end position="331"/>
    </location>
</feature>
<evidence type="ECO:0000256" key="2">
    <source>
        <dbReference type="ARBA" id="ARBA00004496"/>
    </source>
</evidence>
<dbReference type="PANTHER" id="PTHR31250:SF14">
    <property type="entry name" value="IQ DOMAIN-CONTAINING PROTEIN IQM2"/>
    <property type="match status" value="1"/>
</dbReference>
<dbReference type="PANTHER" id="PTHR31250">
    <property type="entry name" value="IQ DOMAIN-CONTAINING PROTEIN IQM3"/>
    <property type="match status" value="1"/>
</dbReference>
<protein>
    <submittedName>
        <fullName evidence="6">Calmodulin-binding protein</fullName>
    </submittedName>
</protein>
<dbReference type="OrthoDB" id="7344096at2759"/>
<dbReference type="Proteomes" id="UP001055439">
    <property type="component" value="Chromosome 1"/>
</dbReference>
<evidence type="ECO:0000313" key="6">
    <source>
        <dbReference type="EMBL" id="URD72544.1"/>
    </source>
</evidence>
<comment type="subcellular location">
    <subcellularLocation>
        <location evidence="2">Cytoplasm</location>
    </subcellularLocation>
    <subcellularLocation>
        <location evidence="1">Nucleus</location>
    </subcellularLocation>
</comment>
<feature type="compositionally biased region" description="Basic and acidic residues" evidence="5">
    <location>
        <begin position="145"/>
        <end position="154"/>
    </location>
</feature>
<evidence type="ECO:0000256" key="1">
    <source>
        <dbReference type="ARBA" id="ARBA00004123"/>
    </source>
</evidence>
<gene>
    <name evidence="6" type="ORF">MUK42_25991</name>
</gene>
<reference evidence="6" key="1">
    <citation type="submission" date="2022-05" db="EMBL/GenBank/DDBJ databases">
        <title>The Musa troglodytarum L. genome provides insights into the mechanism of non-climacteric behaviour and enrichment of carotenoids.</title>
        <authorList>
            <person name="Wang J."/>
        </authorList>
    </citation>
    <scope>NUCLEOTIDE SEQUENCE</scope>
    <source>
        <tissue evidence="6">Leaf</tissue>
    </source>
</reference>
<evidence type="ECO:0000256" key="4">
    <source>
        <dbReference type="ARBA" id="ARBA00023242"/>
    </source>
</evidence>
<keyword evidence="4" id="KW-0539">Nucleus</keyword>
<dbReference type="EMBL" id="CP097502">
    <property type="protein sequence ID" value="URD72544.1"/>
    <property type="molecule type" value="Genomic_DNA"/>
</dbReference>
<dbReference type="AlphaFoldDB" id="A0A9E7E8Q6"/>
<sequence>MTPNLAHQQHLLWEILDPRHRYGHNLQFYYNCWLQCKSLQPFFYWLDVGEGKEVNIEEQCTRSKLQQQCIKYLGPKEREALEVVIEDGKLMYRQSRQLLHTFDDGSKDAKWIFKRKAEFMSYLEENSVDLAYVKKSPTGEEEDEVCKPETRSFSRTDTSSSEEVNSSSCLSDLKLGGGEEEAKGSIDMQQNRKLHKQMSVDDHEEESWNSNEQYMFRKKNLFAEEEGEDVGVYVPSELILRRINSKKGIESYQLGKQLSCRWTTGAGPRIGCVRDYPWELQFRALEQVNLSSTSFGTVKCLTPTTKDTTLKKKLQQQPRRPANLRRRNQSL</sequence>
<name>A0A9E7E8Q6_9LILI</name>
<keyword evidence="3" id="KW-0963">Cytoplasm</keyword>